<sequence length="27" mass="2968">MNVCAVPLIRPRLMFAPLHPIAVVHDG</sequence>
<protein>
    <submittedName>
        <fullName evidence="1">Uncharacterized protein</fullName>
    </submittedName>
</protein>
<reference evidence="1" key="2">
    <citation type="journal article" date="2015" name="Data Brief">
        <title>Shoot transcriptome of the giant reed, Arundo donax.</title>
        <authorList>
            <person name="Barrero R.A."/>
            <person name="Guerrero F.D."/>
            <person name="Moolhuijzen P."/>
            <person name="Goolsby J.A."/>
            <person name="Tidwell J."/>
            <person name="Bellgard S.E."/>
            <person name="Bellgard M.I."/>
        </authorList>
    </citation>
    <scope>NUCLEOTIDE SEQUENCE</scope>
    <source>
        <tissue evidence="1">Shoot tissue taken approximately 20 cm above the soil surface</tissue>
    </source>
</reference>
<accession>A0A0A8YS37</accession>
<organism evidence="1">
    <name type="scientific">Arundo donax</name>
    <name type="common">Giant reed</name>
    <name type="synonym">Donax arundinaceus</name>
    <dbReference type="NCBI Taxonomy" id="35708"/>
    <lineage>
        <taxon>Eukaryota</taxon>
        <taxon>Viridiplantae</taxon>
        <taxon>Streptophyta</taxon>
        <taxon>Embryophyta</taxon>
        <taxon>Tracheophyta</taxon>
        <taxon>Spermatophyta</taxon>
        <taxon>Magnoliopsida</taxon>
        <taxon>Liliopsida</taxon>
        <taxon>Poales</taxon>
        <taxon>Poaceae</taxon>
        <taxon>PACMAD clade</taxon>
        <taxon>Arundinoideae</taxon>
        <taxon>Arundineae</taxon>
        <taxon>Arundo</taxon>
    </lineage>
</organism>
<dbReference type="AlphaFoldDB" id="A0A0A8YS37"/>
<reference evidence="1" key="1">
    <citation type="submission" date="2014-09" db="EMBL/GenBank/DDBJ databases">
        <authorList>
            <person name="Magalhaes I.L.F."/>
            <person name="Oliveira U."/>
            <person name="Santos F.R."/>
            <person name="Vidigal T.H.D.A."/>
            <person name="Brescovit A.D."/>
            <person name="Santos A.J."/>
        </authorList>
    </citation>
    <scope>NUCLEOTIDE SEQUENCE</scope>
    <source>
        <tissue evidence="1">Shoot tissue taken approximately 20 cm above the soil surface</tissue>
    </source>
</reference>
<dbReference type="EMBL" id="GBRH01268181">
    <property type="protein sequence ID" value="JAD29714.1"/>
    <property type="molecule type" value="Transcribed_RNA"/>
</dbReference>
<name>A0A0A8YS37_ARUDO</name>
<evidence type="ECO:0000313" key="1">
    <source>
        <dbReference type="EMBL" id="JAD29714.1"/>
    </source>
</evidence>
<proteinExistence type="predicted"/>